<protein>
    <submittedName>
        <fullName evidence="3">Uncharacterized protein</fullName>
    </submittedName>
</protein>
<gene>
    <name evidence="3" type="ORF">G4P62_018853</name>
</gene>
<dbReference type="AlphaFoldDB" id="A0A9D2XZT5"/>
<dbReference type="EMBL" id="JAAVVJ010000012">
    <property type="protein sequence ID" value="KAF7211574.1"/>
    <property type="molecule type" value="Genomic_DNA"/>
</dbReference>
<evidence type="ECO:0000256" key="1">
    <source>
        <dbReference type="SAM" id="MobiDB-lite"/>
    </source>
</evidence>
<feature type="region of interest" description="Disordered" evidence="1">
    <location>
        <begin position="183"/>
        <end position="256"/>
    </location>
</feature>
<comment type="caution">
    <text evidence="3">The sequence shown here is derived from an EMBL/GenBank/DDBJ whole genome shotgun (WGS) entry which is preliminary data.</text>
</comment>
<evidence type="ECO:0000256" key="2">
    <source>
        <dbReference type="SAM" id="SignalP"/>
    </source>
</evidence>
<accession>A0A9D2XZT5</accession>
<proteinExistence type="predicted"/>
<name>A0A9D2XZT5_NOTFU</name>
<keyword evidence="2" id="KW-0732">Signal</keyword>
<feature type="compositionally biased region" description="Basic and acidic residues" evidence="1">
    <location>
        <begin position="188"/>
        <end position="197"/>
    </location>
</feature>
<feature type="signal peptide" evidence="2">
    <location>
        <begin position="1"/>
        <end position="21"/>
    </location>
</feature>
<feature type="compositionally biased region" description="Polar residues" evidence="1">
    <location>
        <begin position="229"/>
        <end position="248"/>
    </location>
</feature>
<dbReference type="Proteomes" id="UP000822369">
    <property type="component" value="Chromosome 12"/>
</dbReference>
<feature type="region of interest" description="Disordered" evidence="1">
    <location>
        <begin position="110"/>
        <end position="171"/>
    </location>
</feature>
<feature type="chain" id="PRO_5039183378" evidence="2">
    <location>
        <begin position="22"/>
        <end position="431"/>
    </location>
</feature>
<feature type="compositionally biased region" description="Low complexity" evidence="1">
    <location>
        <begin position="214"/>
        <end position="223"/>
    </location>
</feature>
<organism evidence="3 4">
    <name type="scientific">Nothobranchius furzeri</name>
    <name type="common">Turquoise killifish</name>
    <dbReference type="NCBI Taxonomy" id="105023"/>
    <lineage>
        <taxon>Eukaryota</taxon>
        <taxon>Metazoa</taxon>
        <taxon>Chordata</taxon>
        <taxon>Craniata</taxon>
        <taxon>Vertebrata</taxon>
        <taxon>Euteleostomi</taxon>
        <taxon>Actinopterygii</taxon>
        <taxon>Neopterygii</taxon>
        <taxon>Teleostei</taxon>
        <taxon>Neoteleostei</taxon>
        <taxon>Acanthomorphata</taxon>
        <taxon>Ovalentaria</taxon>
        <taxon>Atherinomorphae</taxon>
        <taxon>Cyprinodontiformes</taxon>
        <taxon>Nothobranchiidae</taxon>
        <taxon>Nothobranchius</taxon>
    </lineage>
</organism>
<reference evidence="3" key="1">
    <citation type="submission" date="2020-03" db="EMBL/GenBank/DDBJ databases">
        <title>Intra-Species Differences in Population Size shape Life History and Genome Evolution.</title>
        <authorList>
            <person name="Willemsen D."/>
            <person name="Cui R."/>
            <person name="Valenzano D.R."/>
        </authorList>
    </citation>
    <scope>NUCLEOTIDE SEQUENCE</scope>
    <source>
        <strain evidence="3">GRZ</strain>
        <tissue evidence="3">Whole</tissue>
    </source>
</reference>
<evidence type="ECO:0000313" key="4">
    <source>
        <dbReference type="Proteomes" id="UP000822369"/>
    </source>
</evidence>
<sequence length="431" mass="47062">CLCFLNRILLICIVQIEHVCSLVERAQSYQNSNVGLPLADGLRQFGSYPQNQLRQGLISPRTVQSSSSSFNAEPVVKSGYGQGLFTRSHTQALPQPARSSVRKVKSSLLKFNRQSPVSPRASAPAERQSPVSPRASAPAERQSPVSPRASAPAERQSPVSPRASAPAEPKRSFGLSIDIASGSAVSQRSEKLKDLEQKGLSAQREMPQPRKHLSSSPRSAQSPSRERYSLSSASRQSLADSRSNSPSGENYPFRLASLPTAARKTSYATPKTSYNKQMSSSAVLFGPVAPGPRERYTRMQTFARGPAKRVVSSRRSGASKAAVFSPRMESSKPFEGQGSYRPMSQVQIYQPSSVSKGVYNMAFPRSSRVDSSVMGFAPVTVHDIPNRLGGSSIRRLKEPDQKGEAIRKLQPYTPHLQRGRSGWSRIQVHKV</sequence>
<feature type="non-terminal residue" evidence="3">
    <location>
        <position position="1"/>
    </location>
</feature>
<evidence type="ECO:0000313" key="3">
    <source>
        <dbReference type="EMBL" id="KAF7211574.1"/>
    </source>
</evidence>